<sequence>MVTSGPLAWNGAVSFWLRNGALVLFVAVMFFVVRDALRRQAVREGVAA</sequence>
<evidence type="ECO:0000313" key="3">
    <source>
        <dbReference type="Proteomes" id="UP000238296"/>
    </source>
</evidence>
<gene>
    <name evidence="2" type="ORF">C1Y40_05248</name>
</gene>
<dbReference type="Proteomes" id="UP000238296">
    <property type="component" value="Unassembled WGS sequence"/>
</dbReference>
<dbReference type="AlphaFoldDB" id="A0A2S8BD57"/>
<keyword evidence="1" id="KW-0812">Transmembrane</keyword>
<name>A0A2S8BD57_9MYCO</name>
<evidence type="ECO:0000313" key="2">
    <source>
        <dbReference type="EMBL" id="PQM44588.1"/>
    </source>
</evidence>
<accession>A0A2S8BD57</accession>
<comment type="caution">
    <text evidence="2">The sequence shown here is derived from an EMBL/GenBank/DDBJ whole genome shotgun (WGS) entry which is preliminary data.</text>
</comment>
<feature type="transmembrane region" description="Helical" evidence="1">
    <location>
        <begin position="15"/>
        <end position="33"/>
    </location>
</feature>
<proteinExistence type="predicted"/>
<organism evidence="2 3">
    <name type="scientific">Mycobacterium talmoniae</name>
    <dbReference type="NCBI Taxonomy" id="1858794"/>
    <lineage>
        <taxon>Bacteria</taxon>
        <taxon>Bacillati</taxon>
        <taxon>Actinomycetota</taxon>
        <taxon>Actinomycetes</taxon>
        <taxon>Mycobacteriales</taxon>
        <taxon>Mycobacteriaceae</taxon>
        <taxon>Mycobacterium</taxon>
    </lineage>
</organism>
<reference evidence="2 3" key="1">
    <citation type="journal article" date="2017" name="Int. J. Syst. Evol. Microbiol.">
        <title>Mycobacterium talmoniae sp. nov., a slowly growing mycobacterium isolated from human respiratory samples.</title>
        <authorList>
            <person name="Davidson R.M."/>
            <person name="DeGroote M.A."/>
            <person name="Marola J.L."/>
            <person name="Buss S."/>
            <person name="Jones V."/>
            <person name="McNeil M.R."/>
            <person name="Freifeld A.G."/>
            <person name="Elaine Epperson L."/>
            <person name="Hasan N.A."/>
            <person name="Jackson M."/>
            <person name="Iwen P.C."/>
            <person name="Salfinger M."/>
            <person name="Strong M."/>
        </authorList>
    </citation>
    <scope>NUCLEOTIDE SEQUENCE [LARGE SCALE GENOMIC DNA]</scope>
    <source>
        <strain evidence="2 3">ATCC BAA-2683</strain>
    </source>
</reference>
<keyword evidence="1" id="KW-1133">Transmembrane helix</keyword>
<protein>
    <submittedName>
        <fullName evidence="2">Uncharacterized protein</fullName>
    </submittedName>
</protein>
<keyword evidence="1" id="KW-0472">Membrane</keyword>
<evidence type="ECO:0000256" key="1">
    <source>
        <dbReference type="SAM" id="Phobius"/>
    </source>
</evidence>
<dbReference type="EMBL" id="PPEA01000758">
    <property type="protein sequence ID" value="PQM44588.1"/>
    <property type="molecule type" value="Genomic_DNA"/>
</dbReference>